<evidence type="ECO:0000256" key="3">
    <source>
        <dbReference type="ARBA" id="ARBA00022691"/>
    </source>
</evidence>
<gene>
    <name evidence="4" type="ORF">C8A03DRAFT_46075</name>
</gene>
<dbReference type="InterPro" id="IPR004298">
    <property type="entry name" value="Nicotian_synth"/>
</dbReference>
<dbReference type="GO" id="GO:0030418">
    <property type="term" value="P:nicotianamine biosynthetic process"/>
    <property type="evidence" value="ECO:0007669"/>
    <property type="project" value="InterPro"/>
</dbReference>
<dbReference type="PROSITE" id="PS51142">
    <property type="entry name" value="NAS"/>
    <property type="match status" value="1"/>
</dbReference>
<protein>
    <submittedName>
        <fullName evidence="4">Nicotianamine synthase 2</fullName>
    </submittedName>
</protein>
<dbReference type="AlphaFoldDB" id="A0AAN7C6I2"/>
<dbReference type="GO" id="GO:0030410">
    <property type="term" value="F:nicotianamine synthase activity"/>
    <property type="evidence" value="ECO:0007669"/>
    <property type="project" value="InterPro"/>
</dbReference>
<name>A0AAN7C6I2_9PEZI</name>
<evidence type="ECO:0000256" key="1">
    <source>
        <dbReference type="ARBA" id="ARBA00007009"/>
    </source>
</evidence>
<dbReference type="PANTHER" id="PTHR32266:SF12">
    <property type="entry name" value="NICOTIANAMINE SYNTHASE 3"/>
    <property type="match status" value="1"/>
</dbReference>
<keyword evidence="3" id="KW-0949">S-adenosyl-L-methionine</keyword>
<dbReference type="InterPro" id="IPR029063">
    <property type="entry name" value="SAM-dependent_MTases_sf"/>
</dbReference>
<dbReference type="Gene3D" id="3.40.50.150">
    <property type="entry name" value="Vaccinia Virus protein VP39"/>
    <property type="match status" value="1"/>
</dbReference>
<sequence>MPSCEIGARDLEAEIQAYVSKVSCATAALEKLYPLDTPEKVDQAIRFWSDIYGCIAFTTLDTELEEAILTHRSMSELMPEVRRATVNCEAAFEIATARRMALARDAKEARAILDHGPAHIFYQCFAHFEWAALLAALNGRVPDSVAILGSGALPETAIWIADWARANGKRIHVHNVEMVQDRLELSRQAYQALGELKDDDSQNDVRFQVGNARNTPSDLSGFDAVYFNATVGSTVREKESILLDVASRMRKGAHVVTRSTYSLKTMAYPPASIQSSRILAKLRPVVTLHSSGEAGKTVNATVIVSRVV</sequence>
<dbReference type="Pfam" id="PF03059">
    <property type="entry name" value="NAS"/>
    <property type="match status" value="1"/>
</dbReference>
<comment type="similarity">
    <text evidence="1">Belongs to the nicotianamine synthase (NAS)-like family.</text>
</comment>
<dbReference type="PANTHER" id="PTHR32266">
    <property type="entry name" value="NICOTIANAMINE SYNTHASE 3"/>
    <property type="match status" value="1"/>
</dbReference>
<keyword evidence="2" id="KW-0808">Transferase</keyword>
<dbReference type="EMBL" id="MU860233">
    <property type="protein sequence ID" value="KAK4235856.1"/>
    <property type="molecule type" value="Genomic_DNA"/>
</dbReference>
<reference evidence="4" key="2">
    <citation type="submission" date="2023-05" db="EMBL/GenBank/DDBJ databases">
        <authorList>
            <consortium name="Lawrence Berkeley National Laboratory"/>
            <person name="Steindorff A."/>
            <person name="Hensen N."/>
            <person name="Bonometti L."/>
            <person name="Westerberg I."/>
            <person name="Brannstrom I.O."/>
            <person name="Guillou S."/>
            <person name="Cros-Aarteil S."/>
            <person name="Calhoun S."/>
            <person name="Haridas S."/>
            <person name="Kuo A."/>
            <person name="Mondo S."/>
            <person name="Pangilinan J."/>
            <person name="Riley R."/>
            <person name="Labutti K."/>
            <person name="Andreopoulos B."/>
            <person name="Lipzen A."/>
            <person name="Chen C."/>
            <person name="Yanf M."/>
            <person name="Daum C."/>
            <person name="Ng V."/>
            <person name="Clum A."/>
            <person name="Ohm R."/>
            <person name="Martin F."/>
            <person name="Silar P."/>
            <person name="Natvig D."/>
            <person name="Lalanne C."/>
            <person name="Gautier V."/>
            <person name="Ament-Velasquez S.L."/>
            <person name="Kruys A."/>
            <person name="Hutchinson M.I."/>
            <person name="Powell A.J."/>
            <person name="Barry K."/>
            <person name="Miller A.N."/>
            <person name="Grigoriev I.V."/>
            <person name="Debuchy R."/>
            <person name="Gladieux P."/>
            <person name="Thoren M.H."/>
            <person name="Johannesson H."/>
        </authorList>
    </citation>
    <scope>NUCLEOTIDE SEQUENCE</scope>
    <source>
        <strain evidence="4">CBS 532.94</strain>
    </source>
</reference>
<evidence type="ECO:0000256" key="2">
    <source>
        <dbReference type="ARBA" id="ARBA00022679"/>
    </source>
</evidence>
<dbReference type="CDD" id="cd02440">
    <property type="entry name" value="AdoMet_MTases"/>
    <property type="match status" value="1"/>
</dbReference>
<accession>A0AAN7C6I2</accession>
<keyword evidence="5" id="KW-1185">Reference proteome</keyword>
<reference evidence="4" key="1">
    <citation type="journal article" date="2023" name="Mol. Phylogenet. Evol.">
        <title>Genome-scale phylogeny and comparative genomics of the fungal order Sordariales.</title>
        <authorList>
            <person name="Hensen N."/>
            <person name="Bonometti L."/>
            <person name="Westerberg I."/>
            <person name="Brannstrom I.O."/>
            <person name="Guillou S."/>
            <person name="Cros-Aarteil S."/>
            <person name="Calhoun S."/>
            <person name="Haridas S."/>
            <person name="Kuo A."/>
            <person name="Mondo S."/>
            <person name="Pangilinan J."/>
            <person name="Riley R."/>
            <person name="LaButti K."/>
            <person name="Andreopoulos B."/>
            <person name="Lipzen A."/>
            <person name="Chen C."/>
            <person name="Yan M."/>
            <person name="Daum C."/>
            <person name="Ng V."/>
            <person name="Clum A."/>
            <person name="Steindorff A."/>
            <person name="Ohm R.A."/>
            <person name="Martin F."/>
            <person name="Silar P."/>
            <person name="Natvig D.O."/>
            <person name="Lalanne C."/>
            <person name="Gautier V."/>
            <person name="Ament-Velasquez S.L."/>
            <person name="Kruys A."/>
            <person name="Hutchinson M.I."/>
            <person name="Powell A.J."/>
            <person name="Barry K."/>
            <person name="Miller A.N."/>
            <person name="Grigoriev I.V."/>
            <person name="Debuchy R."/>
            <person name="Gladieux P."/>
            <person name="Hiltunen Thoren M."/>
            <person name="Johannesson H."/>
        </authorList>
    </citation>
    <scope>NUCLEOTIDE SEQUENCE</scope>
    <source>
        <strain evidence="4">CBS 532.94</strain>
    </source>
</reference>
<evidence type="ECO:0000313" key="4">
    <source>
        <dbReference type="EMBL" id="KAK4235856.1"/>
    </source>
</evidence>
<organism evidence="4 5">
    <name type="scientific">Achaetomium macrosporum</name>
    <dbReference type="NCBI Taxonomy" id="79813"/>
    <lineage>
        <taxon>Eukaryota</taxon>
        <taxon>Fungi</taxon>
        <taxon>Dikarya</taxon>
        <taxon>Ascomycota</taxon>
        <taxon>Pezizomycotina</taxon>
        <taxon>Sordariomycetes</taxon>
        <taxon>Sordariomycetidae</taxon>
        <taxon>Sordariales</taxon>
        <taxon>Chaetomiaceae</taxon>
        <taxon>Achaetomium</taxon>
    </lineage>
</organism>
<comment type="caution">
    <text evidence="4">The sequence shown here is derived from an EMBL/GenBank/DDBJ whole genome shotgun (WGS) entry which is preliminary data.</text>
</comment>
<evidence type="ECO:0000313" key="5">
    <source>
        <dbReference type="Proteomes" id="UP001303760"/>
    </source>
</evidence>
<dbReference type="SUPFAM" id="SSF53335">
    <property type="entry name" value="S-adenosyl-L-methionine-dependent methyltransferases"/>
    <property type="match status" value="1"/>
</dbReference>
<dbReference type="Proteomes" id="UP001303760">
    <property type="component" value="Unassembled WGS sequence"/>
</dbReference>
<proteinExistence type="inferred from homology"/>